<dbReference type="InterPro" id="IPR050622">
    <property type="entry name" value="CPA3_antiporter_subunitB"/>
</dbReference>
<gene>
    <name evidence="10" type="ORF">WKW77_22955</name>
</gene>
<dbReference type="RefSeq" id="WP_340359184.1">
    <property type="nucleotide sequence ID" value="NZ_JBBKZU010000010.1"/>
</dbReference>
<protein>
    <submittedName>
        <fullName evidence="10">Hydrogenase subunit MbhD domain-containing protein</fullName>
    </submittedName>
</protein>
<feature type="domain" description="MrpA C-terminal/MbhD" evidence="9">
    <location>
        <begin position="12"/>
        <end position="76"/>
    </location>
</feature>
<dbReference type="Pfam" id="PF13244">
    <property type="entry name" value="MbhD"/>
    <property type="match status" value="1"/>
</dbReference>
<dbReference type="EMBL" id="JBBKZU010000010">
    <property type="protein sequence ID" value="MEJ8813965.1"/>
    <property type="molecule type" value="Genomic_DNA"/>
</dbReference>
<feature type="domain" description="Na+/H+ antiporter MnhB subunit-related protein" evidence="8">
    <location>
        <begin position="187"/>
        <end position="302"/>
    </location>
</feature>
<feature type="transmembrane region" description="Helical" evidence="7">
    <location>
        <begin position="47"/>
        <end position="72"/>
    </location>
</feature>
<dbReference type="PANTHER" id="PTHR33932:SF4">
    <property type="entry name" value="NA(+)_H(+) ANTIPORTER SUBUNIT B"/>
    <property type="match status" value="1"/>
</dbReference>
<keyword evidence="5 7" id="KW-1133">Transmembrane helix</keyword>
<dbReference type="Pfam" id="PF04039">
    <property type="entry name" value="MnhB"/>
    <property type="match status" value="1"/>
</dbReference>
<reference evidence="10 11" key="1">
    <citation type="submission" date="2024-03" db="EMBL/GenBank/DDBJ databases">
        <title>Novel species of the genus Variovorax.</title>
        <authorList>
            <person name="Liu Q."/>
            <person name="Xin Y.-H."/>
        </authorList>
    </citation>
    <scope>NUCLEOTIDE SEQUENCE [LARGE SCALE GENOMIC DNA]</scope>
    <source>
        <strain evidence="10 11">KACC 18899</strain>
    </source>
</reference>
<evidence type="ECO:0000256" key="5">
    <source>
        <dbReference type="ARBA" id="ARBA00022989"/>
    </source>
</evidence>
<dbReference type="Proteomes" id="UP001365846">
    <property type="component" value="Unassembled WGS sequence"/>
</dbReference>
<evidence type="ECO:0000313" key="10">
    <source>
        <dbReference type="EMBL" id="MEJ8813965.1"/>
    </source>
</evidence>
<feature type="transmembrane region" description="Helical" evidence="7">
    <location>
        <begin position="187"/>
        <end position="208"/>
    </location>
</feature>
<dbReference type="InterPro" id="IPR007182">
    <property type="entry name" value="MnhB"/>
</dbReference>
<evidence type="ECO:0000256" key="7">
    <source>
        <dbReference type="SAM" id="Phobius"/>
    </source>
</evidence>
<dbReference type="InterPro" id="IPR025383">
    <property type="entry name" value="MrpA_C/MbhD"/>
</dbReference>
<evidence type="ECO:0000259" key="8">
    <source>
        <dbReference type="Pfam" id="PF04039"/>
    </source>
</evidence>
<keyword evidence="4 7" id="KW-0812">Transmembrane</keyword>
<sequence>MSLLLNASLVLLFIGLAGWTVFARDTFASVAGFIPYGLLLTAVWLRLAAVDVAITEAAIGAGLTGALLVGAAARLRATEARMNLARPGAATRMLAAIASIVIAGLVAACVLLLPEATPTLAPAVMENIHTTGVGNPITAVLLSFRAMDTLLEAIVLAFGLLGVWSLAPDRAWGGRPSLQPIAEPNSILAHFARMLPPIGIVIGIYILWYGADDPGGKFQGATVLAAMWLLAMMGGLADVPRVGRIALRFWLVAGPLVFIAVGFGGAVMADAFLGYPEGRAKPWIVAVEFALMPSLALTLGLLLAGAPHRALQK</sequence>
<keyword evidence="6 7" id="KW-0472">Membrane</keyword>
<dbReference type="PANTHER" id="PTHR33932">
    <property type="entry name" value="NA(+)/H(+) ANTIPORTER SUBUNIT B"/>
    <property type="match status" value="1"/>
</dbReference>
<organism evidence="10 11">
    <name type="scientific">Variovorax ureilyticus</name>
    <dbReference type="NCBI Taxonomy" id="1836198"/>
    <lineage>
        <taxon>Bacteria</taxon>
        <taxon>Pseudomonadati</taxon>
        <taxon>Pseudomonadota</taxon>
        <taxon>Betaproteobacteria</taxon>
        <taxon>Burkholderiales</taxon>
        <taxon>Comamonadaceae</taxon>
        <taxon>Variovorax</taxon>
    </lineage>
</organism>
<comment type="caution">
    <text evidence="10">The sequence shown here is derived from an EMBL/GenBank/DDBJ whole genome shotgun (WGS) entry which is preliminary data.</text>
</comment>
<evidence type="ECO:0000256" key="6">
    <source>
        <dbReference type="ARBA" id="ARBA00023136"/>
    </source>
</evidence>
<feature type="transmembrane region" description="Helical" evidence="7">
    <location>
        <begin position="249"/>
        <end position="271"/>
    </location>
</feature>
<evidence type="ECO:0000259" key="9">
    <source>
        <dbReference type="Pfam" id="PF13244"/>
    </source>
</evidence>
<keyword evidence="11" id="KW-1185">Reference proteome</keyword>
<name>A0ABU8VLV5_9BURK</name>
<evidence type="ECO:0000256" key="1">
    <source>
        <dbReference type="ARBA" id="ARBA00004651"/>
    </source>
</evidence>
<proteinExistence type="inferred from homology"/>
<keyword evidence="3" id="KW-1003">Cell membrane</keyword>
<feature type="transmembrane region" description="Helical" evidence="7">
    <location>
        <begin position="220"/>
        <end position="237"/>
    </location>
</feature>
<feature type="transmembrane region" description="Helical" evidence="7">
    <location>
        <begin position="150"/>
        <end position="167"/>
    </location>
</feature>
<evidence type="ECO:0000256" key="3">
    <source>
        <dbReference type="ARBA" id="ARBA00022475"/>
    </source>
</evidence>
<feature type="transmembrane region" description="Helical" evidence="7">
    <location>
        <begin position="283"/>
        <end position="304"/>
    </location>
</feature>
<comment type="similarity">
    <text evidence="2">Belongs to the CPA3 antiporters (TC 2.A.63) subunit B family.</text>
</comment>
<evidence type="ECO:0000313" key="11">
    <source>
        <dbReference type="Proteomes" id="UP001365846"/>
    </source>
</evidence>
<evidence type="ECO:0000256" key="4">
    <source>
        <dbReference type="ARBA" id="ARBA00022692"/>
    </source>
</evidence>
<feature type="transmembrane region" description="Helical" evidence="7">
    <location>
        <begin position="93"/>
        <end position="113"/>
    </location>
</feature>
<accession>A0ABU8VLV5</accession>
<comment type="subcellular location">
    <subcellularLocation>
        <location evidence="1">Cell membrane</location>
        <topology evidence="1">Multi-pass membrane protein</topology>
    </subcellularLocation>
</comment>
<evidence type="ECO:0000256" key="2">
    <source>
        <dbReference type="ARBA" id="ARBA00009425"/>
    </source>
</evidence>